<dbReference type="EMBL" id="VSRR010030854">
    <property type="protein sequence ID" value="MPC70273.1"/>
    <property type="molecule type" value="Genomic_DNA"/>
</dbReference>
<proteinExistence type="predicted"/>
<dbReference type="AlphaFoldDB" id="A0A5B7HJB5"/>
<keyword evidence="2" id="KW-1185">Reference proteome</keyword>
<sequence length="191" mass="21099">MLKTNHHNFHLPSTSSHLRWRSCAICLFIHNRFISSVTHSLHLFFGIPTGHHPPTLTSSTSLNTPPAALLTCLNHLNLLLLSSTERSLTPHISTTSLLDLPSCHLTPAMYLSILWSQLPKTSVSLFVNAHVSAPYKIADLTQASYTFPLILSFMLRFTINLAISHHILHAATTFALTALSALASQSNIYPK</sequence>
<comment type="caution">
    <text evidence="1">The sequence shown here is derived from an EMBL/GenBank/DDBJ whole genome shotgun (WGS) entry which is preliminary data.</text>
</comment>
<accession>A0A5B7HJB5</accession>
<evidence type="ECO:0000313" key="1">
    <source>
        <dbReference type="EMBL" id="MPC70273.1"/>
    </source>
</evidence>
<gene>
    <name evidence="1" type="ORF">E2C01_064515</name>
</gene>
<evidence type="ECO:0000313" key="2">
    <source>
        <dbReference type="Proteomes" id="UP000324222"/>
    </source>
</evidence>
<reference evidence="1 2" key="1">
    <citation type="submission" date="2019-05" db="EMBL/GenBank/DDBJ databases">
        <title>Another draft genome of Portunus trituberculatus and its Hox gene families provides insights of decapod evolution.</title>
        <authorList>
            <person name="Jeong J.-H."/>
            <person name="Song I."/>
            <person name="Kim S."/>
            <person name="Choi T."/>
            <person name="Kim D."/>
            <person name="Ryu S."/>
            <person name="Kim W."/>
        </authorList>
    </citation>
    <scope>NUCLEOTIDE SEQUENCE [LARGE SCALE GENOMIC DNA]</scope>
    <source>
        <tissue evidence="1">Muscle</tissue>
    </source>
</reference>
<name>A0A5B7HJB5_PORTR</name>
<dbReference type="Proteomes" id="UP000324222">
    <property type="component" value="Unassembled WGS sequence"/>
</dbReference>
<organism evidence="1 2">
    <name type="scientific">Portunus trituberculatus</name>
    <name type="common">Swimming crab</name>
    <name type="synonym">Neptunus trituberculatus</name>
    <dbReference type="NCBI Taxonomy" id="210409"/>
    <lineage>
        <taxon>Eukaryota</taxon>
        <taxon>Metazoa</taxon>
        <taxon>Ecdysozoa</taxon>
        <taxon>Arthropoda</taxon>
        <taxon>Crustacea</taxon>
        <taxon>Multicrustacea</taxon>
        <taxon>Malacostraca</taxon>
        <taxon>Eumalacostraca</taxon>
        <taxon>Eucarida</taxon>
        <taxon>Decapoda</taxon>
        <taxon>Pleocyemata</taxon>
        <taxon>Brachyura</taxon>
        <taxon>Eubrachyura</taxon>
        <taxon>Portunoidea</taxon>
        <taxon>Portunidae</taxon>
        <taxon>Portuninae</taxon>
        <taxon>Portunus</taxon>
    </lineage>
</organism>
<protein>
    <submittedName>
        <fullName evidence="1">Uncharacterized protein</fullName>
    </submittedName>
</protein>